<dbReference type="SUPFAM" id="SSF48097">
    <property type="entry name" value="Regulator of G-protein signaling, RGS"/>
    <property type="match status" value="1"/>
</dbReference>
<dbReference type="SMART" id="SM00315">
    <property type="entry name" value="RGS"/>
    <property type="match status" value="1"/>
</dbReference>
<dbReference type="Pfam" id="PF00615">
    <property type="entry name" value="RGS"/>
    <property type="match status" value="1"/>
</dbReference>
<dbReference type="EMBL" id="JANTQA010000048">
    <property type="protein sequence ID" value="KAJ3430896.1"/>
    <property type="molecule type" value="Genomic_DNA"/>
</dbReference>
<dbReference type="PROSITE" id="PS50132">
    <property type="entry name" value="RGS"/>
    <property type="match status" value="1"/>
</dbReference>
<dbReference type="PANTHER" id="PTHR46361">
    <property type="entry name" value="ELECTRON CARRIER/ PROTEIN DISULFIDE OXIDOREDUCTASE"/>
    <property type="match status" value="1"/>
</dbReference>
<evidence type="ECO:0000256" key="1">
    <source>
        <dbReference type="SAM" id="MobiDB-lite"/>
    </source>
</evidence>
<comment type="caution">
    <text evidence="3">The sequence shown here is derived from an EMBL/GenBank/DDBJ whole genome shotgun (WGS) entry which is preliminary data.</text>
</comment>
<dbReference type="CDD" id="cd07440">
    <property type="entry name" value="RGS"/>
    <property type="match status" value="1"/>
</dbReference>
<feature type="region of interest" description="Disordered" evidence="1">
    <location>
        <begin position="1"/>
        <end position="44"/>
    </location>
</feature>
<proteinExistence type="predicted"/>
<feature type="domain" description="RGS" evidence="2">
    <location>
        <begin position="72"/>
        <end position="191"/>
    </location>
</feature>
<sequence length="495" mass="59027">MKNFKTSPNSNLKLNGHKRTKSMINAYDRRKQERRKREMEKEQQQVCQKESVSESENVKGLKLEKKKITFESLEQLFKVPRAMEYFKEFLFQQFNQENIMFFQEVKIFKHGYRSEKQMIKTARKISEKYIVPGSIFEINIISEMRKKIINNINTKTYSGSMFDEAQLAVFNHMNLNSWHAFTQSVLFQKLEKVLNEDENFTAQSIENKKMQLISREKKFRALNEEAPTPEQKKNPLAVGEELMVTLMDLLIANFSVSKKSINVKTISRSIPFQKFLDQTAELKSIKLNKLTIIERLCFFINLYNTLILHGFIINGFPTDRYSLKRFMEQSQYKVDKYYFSLNDILHGILRGNRDLKYSRHYFKHNDERAKFAIKPVDPRFHFALLNPNFDSLIKIYRIKYTDKLLNEISSIVVTNLIKIEKNKIYLPKFFQMFQKDFGGEKILLNWICMFLIKDKRFNKIKNLTIKYTKRNLTTPFIWLDLKRTLSRKFLFGSIN</sequence>
<dbReference type="Gene3D" id="1.10.167.10">
    <property type="entry name" value="Regulator of G-protein Signalling 4, domain 2"/>
    <property type="match status" value="1"/>
</dbReference>
<accession>A0AAV7YQ15</accession>
<dbReference type="Proteomes" id="UP001146793">
    <property type="component" value="Unassembled WGS sequence"/>
</dbReference>
<dbReference type="AlphaFoldDB" id="A0AAV7YQ15"/>
<dbReference type="InterPro" id="IPR044926">
    <property type="entry name" value="RGS_subdomain_2"/>
</dbReference>
<evidence type="ECO:0000313" key="3">
    <source>
        <dbReference type="EMBL" id="KAJ3430896.1"/>
    </source>
</evidence>
<dbReference type="InterPro" id="IPR036305">
    <property type="entry name" value="RGS_sf"/>
</dbReference>
<organism evidence="3 4">
    <name type="scientific">Anaeramoeba flamelloides</name>
    <dbReference type="NCBI Taxonomy" id="1746091"/>
    <lineage>
        <taxon>Eukaryota</taxon>
        <taxon>Metamonada</taxon>
        <taxon>Anaeramoebidae</taxon>
        <taxon>Anaeramoeba</taxon>
    </lineage>
</organism>
<dbReference type="InterPro" id="IPR016137">
    <property type="entry name" value="RGS"/>
</dbReference>
<feature type="compositionally biased region" description="Polar residues" evidence="1">
    <location>
        <begin position="1"/>
        <end position="13"/>
    </location>
</feature>
<dbReference type="InterPro" id="IPR006869">
    <property type="entry name" value="DUF547"/>
</dbReference>
<feature type="compositionally biased region" description="Basic and acidic residues" evidence="1">
    <location>
        <begin position="27"/>
        <end position="43"/>
    </location>
</feature>
<gene>
    <name evidence="3" type="ORF">M0812_02571</name>
</gene>
<dbReference type="Pfam" id="PF04784">
    <property type="entry name" value="DUF547"/>
    <property type="match status" value="1"/>
</dbReference>
<name>A0AAV7YQ15_9EUKA</name>
<protein>
    <submittedName>
        <fullName evidence="3">Electron carrier/ protein disulfide oxidoreductase</fullName>
    </submittedName>
</protein>
<dbReference type="PANTHER" id="PTHR46361:SF3">
    <property type="entry name" value="ELECTRON CARRIER_ PROTEIN DISULFIDE OXIDOREDUCTASE"/>
    <property type="match status" value="1"/>
</dbReference>
<dbReference type="PRINTS" id="PR01301">
    <property type="entry name" value="RGSPROTEIN"/>
</dbReference>
<reference evidence="3" key="1">
    <citation type="submission" date="2022-08" db="EMBL/GenBank/DDBJ databases">
        <title>Novel sulphate-reducing endosymbionts in the free-living metamonad Anaeramoeba.</title>
        <authorList>
            <person name="Jerlstrom-Hultqvist J."/>
            <person name="Cepicka I."/>
            <person name="Gallot-Lavallee L."/>
            <person name="Salas-Leiva D."/>
            <person name="Curtis B.A."/>
            <person name="Zahonova K."/>
            <person name="Pipaliya S."/>
            <person name="Dacks J."/>
            <person name="Roger A.J."/>
        </authorList>
    </citation>
    <scope>NUCLEOTIDE SEQUENCE</scope>
    <source>
        <strain evidence="3">Busselton2</strain>
    </source>
</reference>
<evidence type="ECO:0000259" key="2">
    <source>
        <dbReference type="PROSITE" id="PS50132"/>
    </source>
</evidence>
<evidence type="ECO:0000313" key="4">
    <source>
        <dbReference type="Proteomes" id="UP001146793"/>
    </source>
</evidence>